<dbReference type="RefSeq" id="WP_146803182.1">
    <property type="nucleotide sequence ID" value="NZ_BJUK01000022.1"/>
</dbReference>
<dbReference type="AlphaFoldDB" id="A0ABD4L706"/>
<comment type="caution">
    <text evidence="1">The sequence shown here is derived from an EMBL/GenBank/DDBJ whole genome shotgun (WGS) entry which is preliminary data.</text>
</comment>
<protein>
    <recommendedName>
        <fullName evidence="3">Tetratricopeptide repeat protein</fullName>
    </recommendedName>
</protein>
<evidence type="ECO:0000313" key="1">
    <source>
        <dbReference type="EMBL" id="MBH8581510.1"/>
    </source>
</evidence>
<evidence type="ECO:0000313" key="2">
    <source>
        <dbReference type="Proteomes" id="UP000651738"/>
    </source>
</evidence>
<dbReference type="SUPFAM" id="SSF48452">
    <property type="entry name" value="TPR-like"/>
    <property type="match status" value="1"/>
</dbReference>
<dbReference type="EMBL" id="JAEDAF010000017">
    <property type="protein sequence ID" value="MBH8581510.1"/>
    <property type="molecule type" value="Genomic_DNA"/>
</dbReference>
<organism evidence="1 2">
    <name type="scientific">Bisbaumannia pacifica</name>
    <dbReference type="NCBI Taxonomy" id="77098"/>
    <lineage>
        <taxon>Bacteria</taxon>
        <taxon>Pseudomonadati</taxon>
        <taxon>Pseudomonadota</taxon>
        <taxon>Gammaproteobacteria</taxon>
        <taxon>Oceanospirillales</taxon>
        <taxon>Halomonadaceae</taxon>
        <taxon>Bisbaumannia</taxon>
    </lineage>
</organism>
<accession>A0ABD4L706</accession>
<evidence type="ECO:0008006" key="3">
    <source>
        <dbReference type="Google" id="ProtNLM"/>
    </source>
</evidence>
<name>A0ABD4L706_9GAMM</name>
<proteinExistence type="predicted"/>
<reference evidence="1 2" key="1">
    <citation type="submission" date="2020-12" db="EMBL/GenBank/DDBJ databases">
        <title>Draft genome sequence of Halomonas pacifica strain CARE-V15.</title>
        <authorList>
            <person name="Vignesh N."/>
            <person name="Thabitha A."/>
            <person name="Saravanan R."/>
            <person name="Manigandan V."/>
        </authorList>
    </citation>
    <scope>NUCLEOTIDE SEQUENCE [LARGE SCALE GENOMIC DNA]</scope>
    <source>
        <strain evidence="1 2">CARE-V15</strain>
    </source>
</reference>
<dbReference type="Gene3D" id="1.25.40.10">
    <property type="entry name" value="Tetratricopeptide repeat domain"/>
    <property type="match status" value="1"/>
</dbReference>
<gene>
    <name evidence="1" type="ORF">I7V36_15535</name>
</gene>
<sequence>MPWGTEMLPRRWRTTLSLLALVGLLGGCTTTTTLVSGALAPEEADRQARGACGERYDGEVGVQLAMIGQQLDDDRPRAALAYLDTFGFDYPQAKLLRAEALRRIDRRALADRVYLELRDTCLAADAYRGLALNAAHRGALDEALVLMQSARDRRPADARIRNDLGYLLLLGQDHREARQQFLTALELDEGQRNAASNLVLSLMQEGRQGEAERMARRYGVDDTLLAQLRRLETNN</sequence>
<dbReference type="Proteomes" id="UP000651738">
    <property type="component" value="Unassembled WGS sequence"/>
</dbReference>
<dbReference type="InterPro" id="IPR011990">
    <property type="entry name" value="TPR-like_helical_dom_sf"/>
</dbReference>